<dbReference type="PANTHER" id="PTHR43884">
    <property type="entry name" value="ACYL-COA DEHYDROGENASE"/>
    <property type="match status" value="1"/>
</dbReference>
<dbReference type="Proteomes" id="UP001152759">
    <property type="component" value="Chromosome 2"/>
</dbReference>
<keyword evidence="15" id="KW-1185">Reference proteome</keyword>
<dbReference type="EMBL" id="OU963863">
    <property type="protein sequence ID" value="CAH0765167.1"/>
    <property type="molecule type" value="Genomic_DNA"/>
</dbReference>
<comment type="subcellular location">
    <subcellularLocation>
        <location evidence="2">Mitochondrion</location>
    </subcellularLocation>
</comment>
<dbReference type="Pfam" id="PF02770">
    <property type="entry name" value="Acyl-CoA_dh_M"/>
    <property type="match status" value="1"/>
</dbReference>
<dbReference type="GO" id="GO:0003995">
    <property type="term" value="F:acyl-CoA dehydrogenase activity"/>
    <property type="evidence" value="ECO:0007669"/>
    <property type="project" value="TreeGrafter"/>
</dbReference>
<dbReference type="Gene3D" id="1.10.540.10">
    <property type="entry name" value="Acyl-CoA dehydrogenase/oxidase, N-terminal domain"/>
    <property type="match status" value="1"/>
</dbReference>
<keyword evidence="8" id="KW-0496">Mitochondrion</keyword>
<dbReference type="AlphaFoldDB" id="A0A9P0C8D5"/>
<keyword evidence="6" id="KW-0809">Transit peptide</keyword>
<evidence type="ECO:0000256" key="5">
    <source>
        <dbReference type="ARBA" id="ARBA00022827"/>
    </source>
</evidence>
<dbReference type="SUPFAM" id="SSF56645">
    <property type="entry name" value="Acyl-CoA dehydrogenase NM domain-like"/>
    <property type="match status" value="1"/>
</dbReference>
<organism evidence="14 15">
    <name type="scientific">Bemisia tabaci</name>
    <name type="common">Sweetpotato whitefly</name>
    <name type="synonym">Aleurodes tabaci</name>
    <dbReference type="NCBI Taxonomy" id="7038"/>
    <lineage>
        <taxon>Eukaryota</taxon>
        <taxon>Metazoa</taxon>
        <taxon>Ecdysozoa</taxon>
        <taxon>Arthropoda</taxon>
        <taxon>Hexapoda</taxon>
        <taxon>Insecta</taxon>
        <taxon>Pterygota</taxon>
        <taxon>Neoptera</taxon>
        <taxon>Paraneoptera</taxon>
        <taxon>Hemiptera</taxon>
        <taxon>Sternorrhyncha</taxon>
        <taxon>Aleyrodoidea</taxon>
        <taxon>Aleyrodidae</taxon>
        <taxon>Aleyrodinae</taxon>
        <taxon>Bemisia</taxon>
    </lineage>
</organism>
<feature type="domain" description="Acyl-CoA oxidase/dehydrogenase middle" evidence="11">
    <location>
        <begin position="194"/>
        <end position="294"/>
    </location>
</feature>
<feature type="domain" description="ACAD9/ACADV-like C-terminal" evidence="13">
    <location>
        <begin position="508"/>
        <end position="626"/>
    </location>
</feature>
<evidence type="ECO:0000313" key="14">
    <source>
        <dbReference type="EMBL" id="CAH0765167.1"/>
    </source>
</evidence>
<comment type="similarity">
    <text evidence="3 9">Belongs to the acyl-CoA dehydrogenase family.</text>
</comment>
<dbReference type="Gene3D" id="2.40.110.10">
    <property type="entry name" value="Butyryl-CoA Dehydrogenase, subunit A, domain 2"/>
    <property type="match status" value="1"/>
</dbReference>
<evidence type="ECO:0008006" key="16">
    <source>
        <dbReference type="Google" id="ProtNLM"/>
    </source>
</evidence>
<dbReference type="Gene3D" id="1.20.140.10">
    <property type="entry name" value="Butyryl-CoA Dehydrogenase, subunit A, domain 3"/>
    <property type="match status" value="2"/>
</dbReference>
<name>A0A9P0C8D5_BEMTA</name>
<dbReference type="KEGG" id="btab:109040162"/>
<dbReference type="GO" id="GO:0050660">
    <property type="term" value="F:flavin adenine dinucleotide binding"/>
    <property type="evidence" value="ECO:0007669"/>
    <property type="project" value="InterPro"/>
</dbReference>
<evidence type="ECO:0000256" key="8">
    <source>
        <dbReference type="ARBA" id="ARBA00023128"/>
    </source>
</evidence>
<evidence type="ECO:0000259" key="13">
    <source>
        <dbReference type="Pfam" id="PF21343"/>
    </source>
</evidence>
<dbReference type="PANTHER" id="PTHR43884:SF9">
    <property type="entry name" value="COMPLEX I ASSEMBLY FACTOR ACAD9, MITOCHONDRIAL"/>
    <property type="match status" value="1"/>
</dbReference>
<gene>
    <name evidence="14" type="ORF">BEMITA_LOCUS3428</name>
</gene>
<reference evidence="14" key="1">
    <citation type="submission" date="2021-12" db="EMBL/GenBank/DDBJ databases">
        <authorList>
            <person name="King R."/>
        </authorList>
    </citation>
    <scope>NUCLEOTIDE SEQUENCE</scope>
</reference>
<dbReference type="Pfam" id="PF21343">
    <property type="entry name" value="ACAD9-ACADV_C"/>
    <property type="match status" value="1"/>
</dbReference>
<dbReference type="GO" id="GO:0006631">
    <property type="term" value="P:fatty acid metabolic process"/>
    <property type="evidence" value="ECO:0007669"/>
    <property type="project" value="UniProtKB-ARBA"/>
</dbReference>
<keyword evidence="4 9" id="KW-0285">Flavoprotein</keyword>
<dbReference type="SUPFAM" id="SSF47203">
    <property type="entry name" value="Acyl-CoA dehydrogenase C-terminal domain-like"/>
    <property type="match status" value="1"/>
</dbReference>
<dbReference type="FunFam" id="1.10.540.10:FF:000001">
    <property type="entry name" value="Very long-chain-specific acyl-CoA dehydrogenase, mitochondrial"/>
    <property type="match status" value="1"/>
</dbReference>
<keyword evidence="5 9" id="KW-0274">FAD</keyword>
<dbReference type="InterPro" id="IPR037069">
    <property type="entry name" value="AcylCoA_DH/ox_N_sf"/>
</dbReference>
<evidence type="ECO:0000313" key="15">
    <source>
        <dbReference type="Proteomes" id="UP001152759"/>
    </source>
</evidence>
<evidence type="ECO:0000259" key="11">
    <source>
        <dbReference type="Pfam" id="PF02770"/>
    </source>
</evidence>
<keyword evidence="7 9" id="KW-0560">Oxidoreductase</keyword>
<evidence type="ECO:0000256" key="4">
    <source>
        <dbReference type="ARBA" id="ARBA00022630"/>
    </source>
</evidence>
<dbReference type="InterPro" id="IPR046373">
    <property type="entry name" value="Acyl-CoA_Oxase/DH_mid-dom_sf"/>
</dbReference>
<evidence type="ECO:0000259" key="10">
    <source>
        <dbReference type="Pfam" id="PF00441"/>
    </source>
</evidence>
<evidence type="ECO:0000256" key="6">
    <source>
        <dbReference type="ARBA" id="ARBA00022946"/>
    </source>
</evidence>
<dbReference type="InterPro" id="IPR009100">
    <property type="entry name" value="AcylCoA_DH/oxidase_NM_dom_sf"/>
</dbReference>
<evidence type="ECO:0000256" key="9">
    <source>
        <dbReference type="RuleBase" id="RU362125"/>
    </source>
</evidence>
<sequence length="638" mass="71152">MFSLKLITSRCASQCQNGVCVTISRTQKSVPNKLILKDFRDHPISAISKKPRKPPFLKNVFLGNFDAEFLYYPEVGETERYQALQGILPSVEGFFSKEVDSNKINTDGSIPEDVISSLKNFGLFGSIIPLNYGGLAHTCTEYARICEEVATSPSIFLTLMVHQSLGANAIFRLGTEDQRVRYLPKLASGEWIASFCAAEHQAGMDYSTMKSFAELSDDGMYWTLDGVKTWVVNATKADVFIVCMPTEGSPECAKLNNKLTTFIVEKSSPGISITTESVGAAKGVTFCNVKFDKVKVPCKNVLGRVGHGFNVCNSITNTDAYLYGSLTVGFLRKLLNETIQHVISSHQYHQDLSSLNSVKKIVATIARKIYAVESMTYLTTSILDKYEDPDVDLESVATKVYAIKVMKEGVQECLDLLGSKGLLESFPYEQMLRDSRVQPLFNLSLDFSDVYIAAVGLQHAGEPFQELVTKLRNPLSYPFAAFKLFQETQRSLRRDPKLTLKLYQYVHPSLKDASTQLERTVLRFKLCVLVALTKDGMNIMDNHLNLKRLSELAVLSYAMTAVISRASRSYCCGTQNHDHEMLLAESFVKDTCEAIDYVIGEILESPTQNTDETSVKIADNIFKFKGYAAEHPVQRNIT</sequence>
<feature type="domain" description="Acyl-CoA dehydrogenase/oxidase C-terminal" evidence="10">
    <location>
        <begin position="306"/>
        <end position="439"/>
    </location>
</feature>
<evidence type="ECO:0000256" key="3">
    <source>
        <dbReference type="ARBA" id="ARBA00009347"/>
    </source>
</evidence>
<dbReference type="Pfam" id="PF00441">
    <property type="entry name" value="Acyl-CoA_dh_1"/>
    <property type="match status" value="1"/>
</dbReference>
<dbReference type="InterPro" id="IPR006091">
    <property type="entry name" value="Acyl-CoA_Oxase/DH_mid-dom"/>
</dbReference>
<dbReference type="Pfam" id="PF02771">
    <property type="entry name" value="Acyl-CoA_dh_N"/>
    <property type="match status" value="1"/>
</dbReference>
<evidence type="ECO:0000256" key="7">
    <source>
        <dbReference type="ARBA" id="ARBA00023002"/>
    </source>
</evidence>
<accession>A0A9P0C8D5</accession>
<evidence type="ECO:0000256" key="2">
    <source>
        <dbReference type="ARBA" id="ARBA00004173"/>
    </source>
</evidence>
<dbReference type="InterPro" id="IPR036250">
    <property type="entry name" value="AcylCo_DH-like_C"/>
</dbReference>
<protein>
    <recommendedName>
        <fullName evidence="16">Acyl-CoA dehydrogenase</fullName>
    </recommendedName>
</protein>
<evidence type="ECO:0000256" key="1">
    <source>
        <dbReference type="ARBA" id="ARBA00001974"/>
    </source>
</evidence>
<dbReference type="GO" id="GO:0005739">
    <property type="term" value="C:mitochondrion"/>
    <property type="evidence" value="ECO:0007669"/>
    <property type="project" value="UniProtKB-SubCell"/>
</dbReference>
<proteinExistence type="inferred from homology"/>
<dbReference type="InterPro" id="IPR009075">
    <property type="entry name" value="AcylCo_DH/oxidase_C"/>
</dbReference>
<dbReference type="InterPro" id="IPR013786">
    <property type="entry name" value="AcylCoA_DH/ox_N"/>
</dbReference>
<evidence type="ECO:0000259" key="12">
    <source>
        <dbReference type="Pfam" id="PF02771"/>
    </source>
</evidence>
<dbReference type="InterPro" id="IPR049448">
    <property type="entry name" value="ACAD9/ACADV-like_C"/>
</dbReference>
<comment type="cofactor">
    <cofactor evidence="1 9">
        <name>FAD</name>
        <dbReference type="ChEBI" id="CHEBI:57692"/>
    </cofactor>
</comment>
<feature type="domain" description="Acyl-CoA dehydrogenase/oxidase N-terminal" evidence="12">
    <location>
        <begin position="88"/>
        <end position="190"/>
    </location>
</feature>